<dbReference type="PANTHER" id="PTHR11203:SF37">
    <property type="entry name" value="INTEGRATOR COMPLEX SUBUNIT 11"/>
    <property type="match status" value="1"/>
</dbReference>
<proteinExistence type="predicted"/>
<dbReference type="Pfam" id="PF00753">
    <property type="entry name" value="Lactamase_B"/>
    <property type="match status" value="1"/>
</dbReference>
<dbReference type="SMART" id="SM00849">
    <property type="entry name" value="Lactamase_B"/>
    <property type="match status" value="1"/>
</dbReference>
<feature type="domain" description="Metallo-beta-lactamase" evidence="1">
    <location>
        <begin position="14"/>
        <end position="193"/>
    </location>
</feature>
<evidence type="ECO:0000313" key="2">
    <source>
        <dbReference type="EMBL" id="MCU5776667.1"/>
    </source>
</evidence>
<keyword evidence="3" id="KW-1185">Reference proteome</keyword>
<protein>
    <submittedName>
        <fullName evidence="2">MBL fold metallo-hydrolase</fullName>
    </submittedName>
</protein>
<sequence>MANLKVVSGVGDKLPAAFLVELHGFRLLFDLGEGPQAGVRPDISGLGKVDAICLSHSHEDHTGALDYRAQLGDPPVFATAQTWQQLPDSGIDAGDRHLLPLKGHVSVGPVALLCGRSGHAPGSVWFHLPDNGGLTYMGDWSRESRLLPFDLPPAANLLITDASYGDRAEPLAQQISRIAEAARGGAVLPVPAHGRGPEMALQLLDQGIKVLLCPEVRKEVAQLLHEPTAICSRLQLRLLELLHHQPEQPDYTQGQVIIATDAIADAGLAAQLSQRPGFRFIFSSYVASGTRARQMLDAEQAIWLPWNVHPVLEDQLMLIRATRARQVVAAFVPETQTRQLSSLSPARLNWQSSIEF</sequence>
<dbReference type="InterPro" id="IPR050698">
    <property type="entry name" value="MBL"/>
</dbReference>
<dbReference type="Gene3D" id="3.60.15.10">
    <property type="entry name" value="Ribonuclease Z/Hydroxyacylglutathione hydrolase-like"/>
    <property type="match status" value="1"/>
</dbReference>
<dbReference type="EMBL" id="JAODIM010000036">
    <property type="protein sequence ID" value="MCU5776667.1"/>
    <property type="molecule type" value="Genomic_DNA"/>
</dbReference>
<reference evidence="2" key="1">
    <citation type="submission" date="2022-09" db="EMBL/GenBank/DDBJ databases">
        <title>Winslowiella arboricola sp. nov., isolated from bleeding cankers on broadleaf hosts.</title>
        <authorList>
            <person name="Brady C."/>
            <person name="Kaur S."/>
            <person name="Crampton B."/>
            <person name="Maddock D."/>
            <person name="Arnold D."/>
            <person name="Denman S."/>
        </authorList>
    </citation>
    <scope>NUCLEOTIDE SEQUENCE</scope>
    <source>
        <strain evidence="2">BAC 15a-03b</strain>
    </source>
</reference>
<evidence type="ECO:0000259" key="1">
    <source>
        <dbReference type="SMART" id="SM00849"/>
    </source>
</evidence>
<gene>
    <name evidence="2" type="ORF">N5923_04015</name>
</gene>
<dbReference type="GO" id="GO:0004521">
    <property type="term" value="F:RNA endonuclease activity"/>
    <property type="evidence" value="ECO:0007669"/>
    <property type="project" value="TreeGrafter"/>
</dbReference>
<dbReference type="Proteomes" id="UP001064262">
    <property type="component" value="Unassembled WGS sequence"/>
</dbReference>
<name>A0A9J6PJK1_9GAMM</name>
<dbReference type="AlphaFoldDB" id="A0A9J6PJK1"/>
<dbReference type="RefSeq" id="WP_267141246.1">
    <property type="nucleotide sequence ID" value="NZ_JAODIL010000054.1"/>
</dbReference>
<accession>A0A9J6PJK1</accession>
<comment type="caution">
    <text evidence="2">The sequence shown here is derived from an EMBL/GenBank/DDBJ whole genome shotgun (WGS) entry which is preliminary data.</text>
</comment>
<dbReference type="InterPro" id="IPR001279">
    <property type="entry name" value="Metallo-B-lactamas"/>
</dbReference>
<dbReference type="PANTHER" id="PTHR11203">
    <property type="entry name" value="CLEAVAGE AND POLYADENYLATION SPECIFICITY FACTOR FAMILY MEMBER"/>
    <property type="match status" value="1"/>
</dbReference>
<dbReference type="SUPFAM" id="SSF56281">
    <property type="entry name" value="Metallo-hydrolase/oxidoreductase"/>
    <property type="match status" value="1"/>
</dbReference>
<dbReference type="InterPro" id="IPR036866">
    <property type="entry name" value="RibonucZ/Hydroxyglut_hydro"/>
</dbReference>
<organism evidence="2 3">
    <name type="scientific">Winslowiella arboricola</name>
    <dbReference type="NCBI Taxonomy" id="2978220"/>
    <lineage>
        <taxon>Bacteria</taxon>
        <taxon>Pseudomonadati</taxon>
        <taxon>Pseudomonadota</taxon>
        <taxon>Gammaproteobacteria</taxon>
        <taxon>Enterobacterales</taxon>
        <taxon>Erwiniaceae</taxon>
        <taxon>Winslowiella</taxon>
    </lineage>
</organism>
<evidence type="ECO:0000313" key="3">
    <source>
        <dbReference type="Proteomes" id="UP001064262"/>
    </source>
</evidence>